<comment type="caution">
    <text evidence="2">The sequence shown here is derived from an EMBL/GenBank/DDBJ whole genome shotgun (WGS) entry which is preliminary data.</text>
</comment>
<dbReference type="InterPro" id="IPR050951">
    <property type="entry name" value="Retrovirus_Pol_polyprotein"/>
</dbReference>
<reference evidence="2" key="1">
    <citation type="submission" date="2023-07" db="EMBL/GenBank/DDBJ databases">
        <authorList>
            <person name="Stuckert A."/>
        </authorList>
    </citation>
    <scope>NUCLEOTIDE SEQUENCE</scope>
</reference>
<organism evidence="2 3">
    <name type="scientific">Ranitomeya imitator</name>
    <name type="common">mimic poison frog</name>
    <dbReference type="NCBI Taxonomy" id="111125"/>
    <lineage>
        <taxon>Eukaryota</taxon>
        <taxon>Metazoa</taxon>
        <taxon>Chordata</taxon>
        <taxon>Craniata</taxon>
        <taxon>Vertebrata</taxon>
        <taxon>Euteleostomi</taxon>
        <taxon>Amphibia</taxon>
        <taxon>Batrachia</taxon>
        <taxon>Anura</taxon>
        <taxon>Neobatrachia</taxon>
        <taxon>Hyloidea</taxon>
        <taxon>Dendrobatidae</taxon>
        <taxon>Dendrobatinae</taxon>
        <taxon>Ranitomeya</taxon>
    </lineage>
</organism>
<keyword evidence="3" id="KW-1185">Reference proteome</keyword>
<evidence type="ECO:0000313" key="3">
    <source>
        <dbReference type="Proteomes" id="UP001176940"/>
    </source>
</evidence>
<evidence type="ECO:0008006" key="4">
    <source>
        <dbReference type="Google" id="ProtNLM"/>
    </source>
</evidence>
<protein>
    <recommendedName>
        <fullName evidence="4">Integrase catalytic domain-containing protein</fullName>
    </recommendedName>
</protein>
<dbReference type="Proteomes" id="UP001176940">
    <property type="component" value="Unassembled WGS sequence"/>
</dbReference>
<dbReference type="EMBL" id="CAUEEQ010078021">
    <property type="protein sequence ID" value="CAJ0967041.1"/>
    <property type="molecule type" value="Genomic_DNA"/>
</dbReference>
<name>A0ABN9ML20_9NEOB</name>
<dbReference type="Gene3D" id="3.30.420.10">
    <property type="entry name" value="Ribonuclease H-like superfamily/Ribonuclease H"/>
    <property type="match status" value="1"/>
</dbReference>
<dbReference type="PANTHER" id="PTHR37984">
    <property type="entry name" value="PROTEIN CBG26694"/>
    <property type="match status" value="1"/>
</dbReference>
<accession>A0ABN9ML20</accession>
<feature type="compositionally biased region" description="Basic and acidic residues" evidence="1">
    <location>
        <begin position="267"/>
        <end position="280"/>
    </location>
</feature>
<dbReference type="InterPro" id="IPR012337">
    <property type="entry name" value="RNaseH-like_sf"/>
</dbReference>
<evidence type="ECO:0000313" key="2">
    <source>
        <dbReference type="EMBL" id="CAJ0967041.1"/>
    </source>
</evidence>
<dbReference type="PANTHER" id="PTHR37984:SF5">
    <property type="entry name" value="PROTEIN NYNRIN-LIKE"/>
    <property type="match status" value="1"/>
</dbReference>
<proteinExistence type="predicted"/>
<dbReference type="Gene3D" id="1.10.340.70">
    <property type="match status" value="1"/>
</dbReference>
<evidence type="ECO:0000256" key="1">
    <source>
        <dbReference type="SAM" id="MobiDB-lite"/>
    </source>
</evidence>
<sequence>MGDVAEPVGYYMTTEDKKPDQMTSWDLLKKLQEQAPKKDKKECWMRKGATHEEGRVHSMDYKPSLPRIMYNMVVQWAHGPTHRSKTQMNNLIGAYWFAPGISTLTAKFTSSCLTCGKCNPGRMEKVPTHHLARPLYPFQRIQIDHIQMPPSGGFEYALVVVDVFSGWPEAFLVRNQSAKTTAKKLLLEMRYADMGTRINSKSHTRDLVSSRQTLLQGRYESRLQQQMQGTVLNFSAVSCKTRTLPSQCTDPESDPDETMVPRHERYTTGLHGDTDEVAHEIEEEVIDDPVVDPDWQPLGEQGAGGSSSEARRRSRSRH</sequence>
<dbReference type="SUPFAM" id="SSF53098">
    <property type="entry name" value="Ribonuclease H-like"/>
    <property type="match status" value="1"/>
</dbReference>
<gene>
    <name evidence="2" type="ORF">RIMI_LOCUS21922657</name>
</gene>
<dbReference type="InterPro" id="IPR036397">
    <property type="entry name" value="RNaseH_sf"/>
</dbReference>
<feature type="region of interest" description="Disordered" evidence="1">
    <location>
        <begin position="267"/>
        <end position="318"/>
    </location>
</feature>
<feature type="compositionally biased region" description="Acidic residues" evidence="1">
    <location>
        <begin position="281"/>
        <end position="291"/>
    </location>
</feature>